<dbReference type="SUPFAM" id="SSF52540">
    <property type="entry name" value="P-loop containing nucleoside triphosphate hydrolases"/>
    <property type="match status" value="1"/>
</dbReference>
<dbReference type="InterPro" id="IPR052156">
    <property type="entry name" value="BCAA_Transport_ATP-bd_LivF"/>
</dbReference>
<dbReference type="PROSITE" id="PS00211">
    <property type="entry name" value="ABC_TRANSPORTER_1"/>
    <property type="match status" value="1"/>
</dbReference>
<evidence type="ECO:0000313" key="7">
    <source>
        <dbReference type="EMBL" id="MBL6079625.1"/>
    </source>
</evidence>
<evidence type="ECO:0000256" key="2">
    <source>
        <dbReference type="ARBA" id="ARBA00022448"/>
    </source>
</evidence>
<dbReference type="PROSITE" id="PS50893">
    <property type="entry name" value="ABC_TRANSPORTER_2"/>
    <property type="match status" value="1"/>
</dbReference>
<name>A0ABS1U4M1_9PROT</name>
<dbReference type="SMART" id="SM00382">
    <property type="entry name" value="AAA"/>
    <property type="match status" value="1"/>
</dbReference>
<accession>A0ABS1U4M1</accession>
<dbReference type="InterPro" id="IPR027417">
    <property type="entry name" value="P-loop_NTPase"/>
</dbReference>
<comment type="similarity">
    <text evidence="1">Belongs to the ABC transporter superfamily.</text>
</comment>
<dbReference type="InterPro" id="IPR017871">
    <property type="entry name" value="ABC_transporter-like_CS"/>
</dbReference>
<evidence type="ECO:0000256" key="5">
    <source>
        <dbReference type="ARBA" id="ARBA00022970"/>
    </source>
</evidence>
<evidence type="ECO:0000313" key="8">
    <source>
        <dbReference type="Proteomes" id="UP000660885"/>
    </source>
</evidence>
<keyword evidence="4 7" id="KW-0067">ATP-binding</keyword>
<keyword evidence="2" id="KW-0813">Transport</keyword>
<keyword evidence="8" id="KW-1185">Reference proteome</keyword>
<feature type="domain" description="ABC transporter" evidence="6">
    <location>
        <begin position="10"/>
        <end position="234"/>
    </location>
</feature>
<gene>
    <name evidence="7" type="ORF">JMJ56_16525</name>
</gene>
<dbReference type="Proteomes" id="UP000660885">
    <property type="component" value="Unassembled WGS sequence"/>
</dbReference>
<dbReference type="CDD" id="cd03224">
    <property type="entry name" value="ABC_TM1139_LivF_branched"/>
    <property type="match status" value="1"/>
</dbReference>
<organism evidence="7 8">
    <name type="scientific">Belnapia arida</name>
    <dbReference type="NCBI Taxonomy" id="2804533"/>
    <lineage>
        <taxon>Bacteria</taxon>
        <taxon>Pseudomonadati</taxon>
        <taxon>Pseudomonadota</taxon>
        <taxon>Alphaproteobacteria</taxon>
        <taxon>Acetobacterales</taxon>
        <taxon>Roseomonadaceae</taxon>
        <taxon>Belnapia</taxon>
    </lineage>
</organism>
<dbReference type="InterPro" id="IPR003593">
    <property type="entry name" value="AAA+_ATPase"/>
</dbReference>
<dbReference type="EMBL" id="JAETWB010000007">
    <property type="protein sequence ID" value="MBL6079625.1"/>
    <property type="molecule type" value="Genomic_DNA"/>
</dbReference>
<proteinExistence type="inferred from homology"/>
<evidence type="ECO:0000256" key="4">
    <source>
        <dbReference type="ARBA" id="ARBA00022840"/>
    </source>
</evidence>
<comment type="caution">
    <text evidence="7">The sequence shown here is derived from an EMBL/GenBank/DDBJ whole genome shotgun (WGS) entry which is preliminary data.</text>
</comment>
<evidence type="ECO:0000256" key="3">
    <source>
        <dbReference type="ARBA" id="ARBA00022741"/>
    </source>
</evidence>
<dbReference type="Pfam" id="PF00005">
    <property type="entry name" value="ABC_tran"/>
    <property type="match status" value="1"/>
</dbReference>
<dbReference type="GO" id="GO:0005524">
    <property type="term" value="F:ATP binding"/>
    <property type="evidence" value="ECO:0007669"/>
    <property type="project" value="UniProtKB-KW"/>
</dbReference>
<keyword evidence="5" id="KW-0029">Amino-acid transport</keyword>
<sequence>MSDPMTSPLLEVADLEAGYGRSQVLFGLSLRVPPTGAVAILGRNGAGKTTLLKTLAGEIRPSSGTLRLAGEDVTAAPAERRARLGIGHVPQEHAIFARMSVRENLMLGAGPRADRQAIEEVLEFFPKLGARLGQTAATLSGGERKMLAIGRALLGKPRVLMLDEPTEGVWIGVIDEIAERLVDLSRRMSVILVEQHVELALTVAQAAYVIDRGTVALSGPADRVRNDPALLRLLAP</sequence>
<evidence type="ECO:0000259" key="6">
    <source>
        <dbReference type="PROSITE" id="PS50893"/>
    </source>
</evidence>
<dbReference type="PANTHER" id="PTHR43820:SF4">
    <property type="entry name" value="HIGH-AFFINITY BRANCHED-CHAIN AMINO ACID TRANSPORT ATP-BINDING PROTEIN LIVF"/>
    <property type="match status" value="1"/>
</dbReference>
<keyword evidence="3" id="KW-0547">Nucleotide-binding</keyword>
<dbReference type="Gene3D" id="3.40.50.300">
    <property type="entry name" value="P-loop containing nucleotide triphosphate hydrolases"/>
    <property type="match status" value="1"/>
</dbReference>
<evidence type="ECO:0000256" key="1">
    <source>
        <dbReference type="ARBA" id="ARBA00005417"/>
    </source>
</evidence>
<dbReference type="PANTHER" id="PTHR43820">
    <property type="entry name" value="HIGH-AFFINITY BRANCHED-CHAIN AMINO ACID TRANSPORT ATP-BINDING PROTEIN LIVF"/>
    <property type="match status" value="1"/>
</dbReference>
<protein>
    <submittedName>
        <fullName evidence="7">ABC transporter ATP-binding protein</fullName>
    </submittedName>
</protein>
<dbReference type="InterPro" id="IPR003439">
    <property type="entry name" value="ABC_transporter-like_ATP-bd"/>
</dbReference>
<reference evidence="7 8" key="1">
    <citation type="submission" date="2021-01" db="EMBL/GenBank/DDBJ databases">
        <title>Belnapia mucosa sp. nov. and Belnapia arida sp. nov., isolated from the Tabernas Desert (Almeria, Spain).</title>
        <authorList>
            <person name="Molina-Menor E."/>
            <person name="Vidal-Verdu A."/>
            <person name="Calonge A."/>
            <person name="Satari L."/>
            <person name="Pereto J."/>
            <person name="Porcar M."/>
        </authorList>
    </citation>
    <scope>NUCLEOTIDE SEQUENCE [LARGE SCALE GENOMIC DNA]</scope>
    <source>
        <strain evidence="7 8">T18</strain>
    </source>
</reference>